<dbReference type="Proteomes" id="UP001219525">
    <property type="component" value="Unassembled WGS sequence"/>
</dbReference>
<dbReference type="EMBL" id="JARJCW010000052">
    <property type="protein sequence ID" value="KAJ7203071.1"/>
    <property type="molecule type" value="Genomic_DNA"/>
</dbReference>
<dbReference type="AlphaFoldDB" id="A0AAD6V916"/>
<name>A0AAD6V916_9AGAR</name>
<gene>
    <name evidence="1" type="ORF">GGX14DRAFT_570331</name>
</gene>
<evidence type="ECO:0000313" key="1">
    <source>
        <dbReference type="EMBL" id="KAJ7203071.1"/>
    </source>
</evidence>
<evidence type="ECO:0008006" key="3">
    <source>
        <dbReference type="Google" id="ProtNLM"/>
    </source>
</evidence>
<organism evidence="1 2">
    <name type="scientific">Mycena pura</name>
    <dbReference type="NCBI Taxonomy" id="153505"/>
    <lineage>
        <taxon>Eukaryota</taxon>
        <taxon>Fungi</taxon>
        <taxon>Dikarya</taxon>
        <taxon>Basidiomycota</taxon>
        <taxon>Agaricomycotina</taxon>
        <taxon>Agaricomycetes</taxon>
        <taxon>Agaricomycetidae</taxon>
        <taxon>Agaricales</taxon>
        <taxon>Marasmiineae</taxon>
        <taxon>Mycenaceae</taxon>
        <taxon>Mycena</taxon>
    </lineage>
</organism>
<protein>
    <recommendedName>
        <fullName evidence="3">F-box domain-containing protein</fullName>
    </recommendedName>
</protein>
<accession>A0AAD6V916</accession>
<proteinExistence type="predicted"/>
<sequence>MRVAWRVKQWVEPLLYRTLVIGMDVMDGLPACDMQTFNRITQTKPPAFLANAVRNVMLPNLYAYQVHAILSACPGIENLYPLYAPPCNLTLPAFDVPSLRHLHCLPDDVFDLYSIDPFVHTMIAHITHLELLDDLRASDPMREIPFGTRLSVLPHLTHLALSLGHPRIWVCVQVLAECKCLRVLVVLCEQKWQEEARHAGLEVLASDVRGVMMPFSLRNSVKDWQPGILTGNDYWARAEALIAMRISGEVDRELSFV</sequence>
<reference evidence="1" key="1">
    <citation type="submission" date="2023-03" db="EMBL/GenBank/DDBJ databases">
        <title>Massive genome expansion in bonnet fungi (Mycena s.s.) driven by repeated elements and novel gene families across ecological guilds.</title>
        <authorList>
            <consortium name="Lawrence Berkeley National Laboratory"/>
            <person name="Harder C.B."/>
            <person name="Miyauchi S."/>
            <person name="Viragh M."/>
            <person name="Kuo A."/>
            <person name="Thoen E."/>
            <person name="Andreopoulos B."/>
            <person name="Lu D."/>
            <person name="Skrede I."/>
            <person name="Drula E."/>
            <person name="Henrissat B."/>
            <person name="Morin E."/>
            <person name="Kohler A."/>
            <person name="Barry K."/>
            <person name="LaButti K."/>
            <person name="Morin E."/>
            <person name="Salamov A."/>
            <person name="Lipzen A."/>
            <person name="Mereny Z."/>
            <person name="Hegedus B."/>
            <person name="Baldrian P."/>
            <person name="Stursova M."/>
            <person name="Weitz H."/>
            <person name="Taylor A."/>
            <person name="Grigoriev I.V."/>
            <person name="Nagy L.G."/>
            <person name="Martin F."/>
            <person name="Kauserud H."/>
        </authorList>
    </citation>
    <scope>NUCLEOTIDE SEQUENCE</scope>
    <source>
        <strain evidence="1">9144</strain>
    </source>
</reference>
<comment type="caution">
    <text evidence="1">The sequence shown here is derived from an EMBL/GenBank/DDBJ whole genome shotgun (WGS) entry which is preliminary data.</text>
</comment>
<evidence type="ECO:0000313" key="2">
    <source>
        <dbReference type="Proteomes" id="UP001219525"/>
    </source>
</evidence>
<keyword evidence="2" id="KW-1185">Reference proteome</keyword>